<comment type="subcellular location">
    <subcellularLocation>
        <location evidence="1">Nucleus</location>
    </subcellularLocation>
</comment>
<keyword evidence="5" id="KW-0808">Transferase</keyword>
<feature type="compositionally biased region" description="Basic residues" evidence="9">
    <location>
        <begin position="314"/>
        <end position="324"/>
    </location>
</feature>
<name>A0A7S4I6N1_9STRA</name>
<feature type="domain" description="Poly(A) polymerase RNA-binding" evidence="10">
    <location>
        <begin position="176"/>
        <end position="250"/>
    </location>
</feature>
<keyword evidence="8" id="KW-0539">Nucleus</keyword>
<reference evidence="12" key="1">
    <citation type="submission" date="2021-01" db="EMBL/GenBank/DDBJ databases">
        <authorList>
            <person name="Corre E."/>
            <person name="Pelletier E."/>
            <person name="Niang G."/>
            <person name="Scheremetjew M."/>
            <person name="Finn R."/>
            <person name="Kale V."/>
            <person name="Holt S."/>
            <person name="Cochrane G."/>
            <person name="Meng A."/>
            <person name="Brown T."/>
            <person name="Cohen L."/>
        </authorList>
    </citation>
    <scope>NUCLEOTIDE SEQUENCE</scope>
    <source>
        <strain evidence="12">Isolate 1302-5</strain>
    </source>
</reference>
<evidence type="ECO:0000256" key="6">
    <source>
        <dbReference type="ARBA" id="ARBA00022741"/>
    </source>
</evidence>
<dbReference type="InterPro" id="IPR007010">
    <property type="entry name" value="PolA_pol_RNA-bd_dom"/>
</dbReference>
<evidence type="ECO:0000256" key="7">
    <source>
        <dbReference type="ARBA" id="ARBA00022840"/>
    </source>
</evidence>
<evidence type="ECO:0000256" key="4">
    <source>
        <dbReference type="ARBA" id="ARBA00022664"/>
    </source>
</evidence>
<dbReference type="Gene3D" id="1.10.1410.10">
    <property type="match status" value="1"/>
</dbReference>
<gene>
    <name evidence="12" type="ORF">OAUR00152_LOCUS8056</name>
</gene>
<dbReference type="Pfam" id="PF04928">
    <property type="entry name" value="PAP_central"/>
    <property type="match status" value="1"/>
</dbReference>
<evidence type="ECO:0000256" key="3">
    <source>
        <dbReference type="ARBA" id="ARBA00012388"/>
    </source>
</evidence>
<evidence type="ECO:0000259" key="10">
    <source>
        <dbReference type="Pfam" id="PF04926"/>
    </source>
</evidence>
<evidence type="ECO:0000256" key="2">
    <source>
        <dbReference type="ARBA" id="ARBA00010912"/>
    </source>
</evidence>
<sequence length="324" mass="36106">MRTFSRWKWPKPVMLGPIASSPPVPGVAPLSVWNPRANPRDAAQLMPIITPCYPSMNSSYNVGQPQLRRIQQELCRGEQIVNGIAAAGSGERGGGRKQRNAYEWEDLFAGKDFFRQHGHYLQVNIMARNAEDFRTWFGLCESRLRILIAGLESPEYGVQCYPFAKFFREKTLQAQGADGGGEDGGPHSHVTSFFVALRFAYGVENVDLRSCTEEFLYKVNAWDDRKWGMDLTIEHRTREHLPPFVFEEDDDDCSGSEMRKTDRKTTTATVQALRAAAEAEGTKAEDDRPDLSCASGDGGNKSGHASSLPTNPSPHKRARKNLPG</sequence>
<proteinExistence type="inferred from homology"/>
<organism evidence="12">
    <name type="scientific">Odontella aurita</name>
    <dbReference type="NCBI Taxonomy" id="265563"/>
    <lineage>
        <taxon>Eukaryota</taxon>
        <taxon>Sar</taxon>
        <taxon>Stramenopiles</taxon>
        <taxon>Ochrophyta</taxon>
        <taxon>Bacillariophyta</taxon>
        <taxon>Mediophyceae</taxon>
        <taxon>Biddulphiophycidae</taxon>
        <taxon>Eupodiscales</taxon>
        <taxon>Odontellaceae</taxon>
        <taxon>Odontella</taxon>
    </lineage>
</organism>
<dbReference type="GO" id="GO:0031123">
    <property type="term" value="P:RNA 3'-end processing"/>
    <property type="evidence" value="ECO:0007669"/>
    <property type="project" value="InterPro"/>
</dbReference>
<feature type="domain" description="Poly(A) polymerase RNA-binding" evidence="10">
    <location>
        <begin position="112"/>
        <end position="171"/>
    </location>
</feature>
<evidence type="ECO:0000256" key="8">
    <source>
        <dbReference type="ARBA" id="ARBA00023242"/>
    </source>
</evidence>
<dbReference type="GO" id="GO:0005524">
    <property type="term" value="F:ATP binding"/>
    <property type="evidence" value="ECO:0007669"/>
    <property type="project" value="UniProtKB-KW"/>
</dbReference>
<keyword evidence="6" id="KW-0547">Nucleotide-binding</keyword>
<dbReference type="GO" id="GO:0005634">
    <property type="term" value="C:nucleus"/>
    <property type="evidence" value="ECO:0007669"/>
    <property type="project" value="UniProtKB-SubCell"/>
</dbReference>
<dbReference type="GO" id="GO:0003723">
    <property type="term" value="F:RNA binding"/>
    <property type="evidence" value="ECO:0007669"/>
    <property type="project" value="InterPro"/>
</dbReference>
<dbReference type="Pfam" id="PF04926">
    <property type="entry name" value="PAP_RNA-bind"/>
    <property type="match status" value="2"/>
</dbReference>
<evidence type="ECO:0000313" key="12">
    <source>
        <dbReference type="EMBL" id="CAE2220237.1"/>
    </source>
</evidence>
<feature type="region of interest" description="Disordered" evidence="9">
    <location>
        <begin position="273"/>
        <end position="324"/>
    </location>
</feature>
<protein>
    <recommendedName>
        <fullName evidence="3">polynucleotide adenylyltransferase</fullName>
        <ecNumber evidence="3">2.7.7.19</ecNumber>
    </recommendedName>
</protein>
<dbReference type="GO" id="GO:1990817">
    <property type="term" value="F:poly(A) RNA polymerase activity"/>
    <property type="evidence" value="ECO:0007669"/>
    <property type="project" value="UniProtKB-EC"/>
</dbReference>
<evidence type="ECO:0000259" key="11">
    <source>
        <dbReference type="Pfam" id="PF04928"/>
    </source>
</evidence>
<feature type="domain" description="Poly(A) polymerase central" evidence="11">
    <location>
        <begin position="3"/>
        <end position="86"/>
    </location>
</feature>
<evidence type="ECO:0000256" key="1">
    <source>
        <dbReference type="ARBA" id="ARBA00004123"/>
    </source>
</evidence>
<dbReference type="EC" id="2.7.7.19" evidence="3"/>
<keyword evidence="7" id="KW-0067">ATP-binding</keyword>
<feature type="region of interest" description="Disordered" evidence="9">
    <location>
        <begin position="248"/>
        <end position="267"/>
    </location>
</feature>
<dbReference type="PANTHER" id="PTHR10682:SF10">
    <property type="entry name" value="POLYNUCLEOTIDE ADENYLYLTRANSFERASE"/>
    <property type="match status" value="1"/>
</dbReference>
<dbReference type="GO" id="GO:0006397">
    <property type="term" value="P:mRNA processing"/>
    <property type="evidence" value="ECO:0007669"/>
    <property type="project" value="UniProtKB-KW"/>
</dbReference>
<dbReference type="PANTHER" id="PTHR10682">
    <property type="entry name" value="POLY A POLYMERASE"/>
    <property type="match status" value="1"/>
</dbReference>
<dbReference type="InterPro" id="IPR011068">
    <property type="entry name" value="NuclTrfase_I-like_C"/>
</dbReference>
<dbReference type="Gene3D" id="3.30.70.590">
    <property type="entry name" value="Poly(A) polymerase predicted RNA binding domain"/>
    <property type="match status" value="1"/>
</dbReference>
<dbReference type="InterPro" id="IPR007012">
    <property type="entry name" value="PolA_pol_cen_dom"/>
</dbReference>
<accession>A0A7S4I6N1</accession>
<feature type="compositionally biased region" description="Basic and acidic residues" evidence="9">
    <location>
        <begin position="280"/>
        <end position="290"/>
    </location>
</feature>
<dbReference type="EMBL" id="HBKQ01011886">
    <property type="protein sequence ID" value="CAE2220237.1"/>
    <property type="molecule type" value="Transcribed_RNA"/>
</dbReference>
<keyword evidence="4" id="KW-0507">mRNA processing</keyword>
<evidence type="ECO:0000256" key="9">
    <source>
        <dbReference type="SAM" id="MobiDB-lite"/>
    </source>
</evidence>
<dbReference type="SUPFAM" id="SSF81631">
    <property type="entry name" value="PAP/OAS1 substrate-binding domain"/>
    <property type="match status" value="1"/>
</dbReference>
<dbReference type="SUPFAM" id="SSF55003">
    <property type="entry name" value="PAP/Archaeal CCA-adding enzyme, C-terminal domain"/>
    <property type="match status" value="1"/>
</dbReference>
<evidence type="ECO:0000256" key="5">
    <source>
        <dbReference type="ARBA" id="ARBA00022679"/>
    </source>
</evidence>
<dbReference type="AlphaFoldDB" id="A0A7S4I6N1"/>
<comment type="similarity">
    <text evidence="2">Belongs to the poly(A) polymerase family.</text>
</comment>